<accession>A0A7G7MHP2</accession>
<dbReference type="Gene3D" id="1.20.1260.20">
    <property type="entry name" value="PPE superfamily"/>
    <property type="match status" value="1"/>
</dbReference>
<feature type="compositionally biased region" description="Low complexity" evidence="1">
    <location>
        <begin position="392"/>
        <end position="401"/>
    </location>
</feature>
<evidence type="ECO:0008006" key="4">
    <source>
        <dbReference type="Google" id="ProtNLM"/>
    </source>
</evidence>
<proteinExistence type="predicted"/>
<evidence type="ECO:0000256" key="1">
    <source>
        <dbReference type="SAM" id="MobiDB-lite"/>
    </source>
</evidence>
<protein>
    <recommendedName>
        <fullName evidence="4">PPE family protein</fullName>
    </recommendedName>
</protein>
<dbReference type="EMBL" id="CP060131">
    <property type="protein sequence ID" value="QNG52303.1"/>
    <property type="molecule type" value="Genomic_DNA"/>
</dbReference>
<reference evidence="2 3" key="1">
    <citation type="submission" date="2020-08" db="EMBL/GenBank/DDBJ databases">
        <authorList>
            <person name="Mo P."/>
        </authorList>
    </citation>
    <scope>NUCLEOTIDE SEQUENCE [LARGE SCALE GENOMIC DNA]</scope>
    <source>
        <strain evidence="2 3">CGMCC 4.1532</strain>
    </source>
</reference>
<feature type="compositionally biased region" description="Gly residues" evidence="1">
    <location>
        <begin position="264"/>
        <end position="303"/>
    </location>
</feature>
<dbReference type="SUPFAM" id="SSF140459">
    <property type="entry name" value="PE/PPE dimer-like"/>
    <property type="match status" value="1"/>
</dbReference>
<evidence type="ECO:0000313" key="2">
    <source>
        <dbReference type="EMBL" id="QNG52303.1"/>
    </source>
</evidence>
<evidence type="ECO:0000313" key="3">
    <source>
        <dbReference type="Proteomes" id="UP000515728"/>
    </source>
</evidence>
<dbReference type="InterPro" id="IPR038332">
    <property type="entry name" value="PPE_sf"/>
</dbReference>
<gene>
    <name evidence="2" type="ORF">H6H00_30430</name>
</gene>
<dbReference type="AlphaFoldDB" id="A0A7G7MHP2"/>
<feature type="compositionally biased region" description="Low complexity" evidence="1">
    <location>
        <begin position="314"/>
        <end position="364"/>
    </location>
</feature>
<dbReference type="RefSeq" id="WP_185719053.1">
    <property type="nucleotide sequence ID" value="NZ_BAAAWI010000001.1"/>
</dbReference>
<dbReference type="Proteomes" id="UP000515728">
    <property type="component" value="Chromosome"/>
</dbReference>
<feature type="region of interest" description="Disordered" evidence="1">
    <location>
        <begin position="210"/>
        <end position="422"/>
    </location>
</feature>
<feature type="compositionally biased region" description="Gly residues" evidence="1">
    <location>
        <begin position="219"/>
        <end position="254"/>
    </location>
</feature>
<sequence length="451" mass="42460">MAEPYTQTAVPFEQFPLAALRDPVLAGPGIDGMGAAADRYRQLAETLQRAAEDLRVAMTAAQGAHEGEAAEASRRYVERVAAVGELGAGQARIAVGALDDGAAYYGRVADDMRALQPDDASPPRNVAQAAVRDQQVEQLRVLAVEAAQRYESNTNWSLGRTFQPFEPPVVAAPGAGGAALSAGGGAGPGSPGTAVAAGLPAGGADVPVGAGAGSPAAPGGSGSAGAGGSGVPGAGGPGAGGGGAGGPGAGGAGLLGTATPVGPGASGAGGVSGPGGSGPAGSGRPGAGGAGAVGPRAGSGVGGPPRTSTAALYGGARPDAALPDAALPGPDPSARAAAGPRDAAGTGTGWVPGTPWTGRTPPEGGAAGPRGVPAEPPSAASPRTGTPGGPAAGRSTPGATPFLPAAGVGRGQGSEHARPSWLVEDDPQAYWFAGLPDVTAGVIGGEGDADH</sequence>
<organism evidence="2 3">
    <name type="scientific">Pseudonocardia petroleophila</name>
    <dbReference type="NCBI Taxonomy" id="37331"/>
    <lineage>
        <taxon>Bacteria</taxon>
        <taxon>Bacillati</taxon>
        <taxon>Actinomycetota</taxon>
        <taxon>Actinomycetes</taxon>
        <taxon>Pseudonocardiales</taxon>
        <taxon>Pseudonocardiaceae</taxon>
        <taxon>Pseudonocardia</taxon>
    </lineage>
</organism>
<keyword evidence="3" id="KW-1185">Reference proteome</keyword>
<name>A0A7G7MHP2_9PSEU</name>
<dbReference type="KEGG" id="ppel:H6H00_30430"/>